<organism evidence="2 3">
    <name type="scientific">Myroides odoratus</name>
    <name type="common">Flavobacterium odoratum</name>
    <dbReference type="NCBI Taxonomy" id="256"/>
    <lineage>
        <taxon>Bacteria</taxon>
        <taxon>Pseudomonadati</taxon>
        <taxon>Bacteroidota</taxon>
        <taxon>Flavobacteriia</taxon>
        <taxon>Flavobacteriales</taxon>
        <taxon>Flavobacteriaceae</taxon>
        <taxon>Myroides</taxon>
    </lineage>
</organism>
<dbReference type="GeneID" id="93527961"/>
<dbReference type="Proteomes" id="UP000596202">
    <property type="component" value="Chromosome"/>
</dbReference>
<dbReference type="RefSeq" id="WP_002985386.1">
    <property type="nucleotide sequence ID" value="NZ_CP068108.1"/>
</dbReference>
<keyword evidence="1" id="KW-0732">Signal</keyword>
<dbReference type="AlphaFoldDB" id="A0A9Q6Z4L2"/>
<dbReference type="EMBL" id="CP068108">
    <property type="protein sequence ID" value="QQT98536.1"/>
    <property type="molecule type" value="Genomic_DNA"/>
</dbReference>
<evidence type="ECO:0000313" key="3">
    <source>
        <dbReference type="Proteomes" id="UP000596202"/>
    </source>
</evidence>
<accession>A0A9Q6Z4L2</accession>
<name>A0A9Q6Z4L2_MYROD</name>
<feature type="signal peptide" evidence="1">
    <location>
        <begin position="1"/>
        <end position="19"/>
    </location>
</feature>
<gene>
    <name evidence="2" type="ORF">I6I88_09860</name>
</gene>
<proteinExistence type="predicted"/>
<evidence type="ECO:0000256" key="1">
    <source>
        <dbReference type="SAM" id="SignalP"/>
    </source>
</evidence>
<evidence type="ECO:0000313" key="2">
    <source>
        <dbReference type="EMBL" id="QQT98536.1"/>
    </source>
</evidence>
<feature type="chain" id="PRO_5040385572" evidence="1">
    <location>
        <begin position="20"/>
        <end position="583"/>
    </location>
</feature>
<dbReference type="OrthoDB" id="1247310at2"/>
<reference evidence="2 3" key="1">
    <citation type="submission" date="2021-01" db="EMBL/GenBank/DDBJ databases">
        <title>FDA dAtabase for Regulatory Grade micrObial Sequences (FDA-ARGOS): Supporting development and validation of Infectious Disease Dx tests.</title>
        <authorList>
            <person name="Sproer C."/>
            <person name="Gronow S."/>
            <person name="Severitt S."/>
            <person name="Schroder I."/>
            <person name="Tallon L."/>
            <person name="Sadzewicz L."/>
            <person name="Zhao X."/>
            <person name="Boylan J."/>
            <person name="Ott S."/>
            <person name="Bowen H."/>
            <person name="Vavikolanu K."/>
            <person name="Mehta A."/>
            <person name="Aluvathingal J."/>
            <person name="Nadendla S."/>
            <person name="Lowell S."/>
            <person name="Myers T."/>
            <person name="Yan Y."/>
            <person name="Sichtig H."/>
        </authorList>
    </citation>
    <scope>NUCLEOTIDE SEQUENCE [LARGE SCALE GENOMIC DNA]</scope>
    <source>
        <strain evidence="2 3">FDAARGOS_1131</strain>
    </source>
</reference>
<sequence>MKKVTVMLALVGAVYVANAQVGIGTPRPADASQLDIKATDKGLLIPRIALTSTEVFSPINGTEVESLLIYNTNTTTGQNGVEPGFYFWVGEKAGATPIVAHWERIVDQTTLDEAIGNITTIQGDLTKVIELLTKVYPSNNLVDPAVSDDTLGGGLIYTPGQEANGSNPAVAPKIEYVYYDGTSYMTKDITSDLVALINGNESKTTILEYPANSAKFYYIAEETIIANGGVTPTTPFETDGTTLRAGVVFIDVPESVIQNIETILDGTTTIVKPGTTNEYYTVEEIIKLIASEVEGNVIYKNIGDDTDPSWVFQYFDGTQYVTIDLADVLEALETKTQIKRAVAEDDRDDLVYEDSRTAPIKDNIKKGEIYYQYSAEGGAVDYINVTADILTSITNNEEIRNEINEIINNIIRQGGNVYFTETAIAAADNEGVDVPANSLFVIKEVGGVEVKTPIDISGTVFQVIVDNSVAIKKILGDKIVNNTVINTGNQENGKDIYLYKGTTDIEANTAVTSGVTIENFLDGMTQVSDIISIRLAKNGSYITSNVTDITISGAQVDFYIGTGSMYHALSGGTYQVVIEFTAQ</sequence>
<protein>
    <submittedName>
        <fullName evidence="2">Uncharacterized protein</fullName>
    </submittedName>
</protein>